<evidence type="ECO:0000313" key="2">
    <source>
        <dbReference type="Proteomes" id="UP000276133"/>
    </source>
</evidence>
<sequence length="78" mass="9398">MLNYKKICLMLIFLSKKKLILWCSIIERENTKFKLVAAKDKKNREIINFENKAKNQVMVLYLVASLLKRKDYRNKFQS</sequence>
<organism evidence="1 2">
    <name type="scientific">Brachionus plicatilis</name>
    <name type="common">Marine rotifer</name>
    <name type="synonym">Brachionus muelleri</name>
    <dbReference type="NCBI Taxonomy" id="10195"/>
    <lineage>
        <taxon>Eukaryota</taxon>
        <taxon>Metazoa</taxon>
        <taxon>Spiralia</taxon>
        <taxon>Gnathifera</taxon>
        <taxon>Rotifera</taxon>
        <taxon>Eurotatoria</taxon>
        <taxon>Monogononta</taxon>
        <taxon>Pseudotrocha</taxon>
        <taxon>Ploima</taxon>
        <taxon>Brachionidae</taxon>
        <taxon>Brachionus</taxon>
    </lineage>
</organism>
<reference evidence="1 2" key="1">
    <citation type="journal article" date="2018" name="Sci. Rep.">
        <title>Genomic signatures of local adaptation to the degree of environmental predictability in rotifers.</title>
        <authorList>
            <person name="Franch-Gras L."/>
            <person name="Hahn C."/>
            <person name="Garcia-Roger E.M."/>
            <person name="Carmona M.J."/>
            <person name="Serra M."/>
            <person name="Gomez A."/>
        </authorList>
    </citation>
    <scope>NUCLEOTIDE SEQUENCE [LARGE SCALE GENOMIC DNA]</scope>
    <source>
        <strain evidence="1">HYR1</strain>
    </source>
</reference>
<name>A0A3M7T950_BRAPC</name>
<protein>
    <submittedName>
        <fullName evidence="1">Uncharacterized protein</fullName>
    </submittedName>
</protein>
<dbReference type="EMBL" id="REGN01000097">
    <property type="protein sequence ID" value="RNA44485.1"/>
    <property type="molecule type" value="Genomic_DNA"/>
</dbReference>
<comment type="caution">
    <text evidence="1">The sequence shown here is derived from an EMBL/GenBank/DDBJ whole genome shotgun (WGS) entry which is preliminary data.</text>
</comment>
<gene>
    <name evidence="1" type="ORF">BpHYR1_019874</name>
</gene>
<evidence type="ECO:0000313" key="1">
    <source>
        <dbReference type="EMBL" id="RNA44485.1"/>
    </source>
</evidence>
<proteinExistence type="predicted"/>
<dbReference type="Proteomes" id="UP000276133">
    <property type="component" value="Unassembled WGS sequence"/>
</dbReference>
<keyword evidence="2" id="KW-1185">Reference proteome</keyword>
<dbReference type="AlphaFoldDB" id="A0A3M7T950"/>
<accession>A0A3M7T950</accession>